<keyword evidence="3" id="KW-1185">Reference proteome</keyword>
<dbReference type="AlphaFoldDB" id="A0A0V7ZHR9"/>
<dbReference type="EMBL" id="LMTZ01000129">
    <property type="protein sequence ID" value="KST64080.1"/>
    <property type="molecule type" value="Genomic_DNA"/>
</dbReference>
<dbReference type="EMBL" id="LMTZ01000118">
    <property type="protein sequence ID" value="KST64790.1"/>
    <property type="molecule type" value="Genomic_DNA"/>
</dbReference>
<name>A0A0V7ZHR9_9CYAN</name>
<evidence type="ECO:0000313" key="3">
    <source>
        <dbReference type="Proteomes" id="UP000053372"/>
    </source>
</evidence>
<gene>
    <name evidence="1" type="ORF">BC008_40515</name>
    <name evidence="2" type="ORF">BC008_41490</name>
</gene>
<organism evidence="1 3">
    <name type="scientific">Mastigocoleus testarum BC008</name>
    <dbReference type="NCBI Taxonomy" id="371196"/>
    <lineage>
        <taxon>Bacteria</taxon>
        <taxon>Bacillati</taxon>
        <taxon>Cyanobacteriota</taxon>
        <taxon>Cyanophyceae</taxon>
        <taxon>Nostocales</taxon>
        <taxon>Hapalosiphonaceae</taxon>
        <taxon>Mastigocoleus</taxon>
    </lineage>
</organism>
<comment type="caution">
    <text evidence="1">The sequence shown here is derived from an EMBL/GenBank/DDBJ whole genome shotgun (WGS) entry which is preliminary data.</text>
</comment>
<evidence type="ECO:0000313" key="1">
    <source>
        <dbReference type="EMBL" id="KST64080.1"/>
    </source>
</evidence>
<dbReference type="Proteomes" id="UP000053372">
    <property type="component" value="Unassembled WGS sequence"/>
</dbReference>
<protein>
    <submittedName>
        <fullName evidence="1">Uncharacterized protein</fullName>
    </submittedName>
</protein>
<reference evidence="1 3" key="1">
    <citation type="journal article" date="2015" name="Genome Announc.">
        <title>Draft Genome of the Euendolithic (true boring) Cyanobacterium Mastigocoleus testarum strain BC008.</title>
        <authorList>
            <person name="Guida B.S."/>
            <person name="Garcia-Pichel F."/>
        </authorList>
    </citation>
    <scope>NUCLEOTIDE SEQUENCE [LARGE SCALE GENOMIC DNA]</scope>
    <source>
        <strain evidence="1 3">BC008</strain>
    </source>
</reference>
<evidence type="ECO:0000313" key="2">
    <source>
        <dbReference type="EMBL" id="KST64790.1"/>
    </source>
</evidence>
<accession>A0A0V7ZHR9</accession>
<sequence>MLSFRVIDSLEVFLMRNPYKELPIFENDINDFSMPYKLHGKIDRETMLAKYQALTNAPKNILFVRLKRWYGDDE</sequence>
<proteinExistence type="predicted"/>